<dbReference type="InterPro" id="IPR015943">
    <property type="entry name" value="WD40/YVTN_repeat-like_dom_sf"/>
</dbReference>
<accession>A0A8S1GTD8</accession>
<evidence type="ECO:0000313" key="7">
    <source>
        <dbReference type="EMBL" id="CAD6186118.1"/>
    </source>
</evidence>
<protein>
    <recommendedName>
        <fullName evidence="5">DDB1- and CUL4-associated factor 11 homolog</fullName>
    </recommendedName>
    <alternativeName>
        <fullName evidence="3">WD repeat-containing protein 23</fullName>
    </alternativeName>
</protein>
<dbReference type="InterPro" id="IPR001680">
    <property type="entry name" value="WD40_rpt"/>
</dbReference>
<dbReference type="PANTHER" id="PTHR19847">
    <property type="entry name" value="DDB1- AND CUL4-ASSOCIATED FACTOR 11"/>
    <property type="match status" value="1"/>
</dbReference>
<dbReference type="PANTHER" id="PTHR19847:SF7">
    <property type="entry name" value="DDB1- AND CUL4-ASSOCIATED FACTOR 11"/>
    <property type="match status" value="1"/>
</dbReference>
<keyword evidence="2" id="KW-0677">Repeat</keyword>
<evidence type="ECO:0000256" key="2">
    <source>
        <dbReference type="ARBA" id="ARBA00022737"/>
    </source>
</evidence>
<dbReference type="FunFam" id="2.130.10.10:FF:001891">
    <property type="entry name" value="DDB1-and CUL4-associated factor 11 homolog"/>
    <property type="match status" value="1"/>
</dbReference>
<feature type="repeat" description="WD" evidence="6">
    <location>
        <begin position="311"/>
        <end position="352"/>
    </location>
</feature>
<dbReference type="GO" id="GO:0080008">
    <property type="term" value="C:Cul4-RING E3 ubiquitin ligase complex"/>
    <property type="evidence" value="ECO:0007669"/>
    <property type="project" value="TreeGrafter"/>
</dbReference>
<keyword evidence="8" id="KW-1185">Reference proteome</keyword>
<reference evidence="7" key="1">
    <citation type="submission" date="2020-10" db="EMBL/GenBank/DDBJ databases">
        <authorList>
            <person name="Kikuchi T."/>
        </authorList>
    </citation>
    <scope>NUCLEOTIDE SEQUENCE</scope>
    <source>
        <strain evidence="7">NKZ352</strain>
    </source>
</reference>
<dbReference type="InterPro" id="IPR036322">
    <property type="entry name" value="WD40_repeat_dom_sf"/>
</dbReference>
<dbReference type="SMART" id="SM00320">
    <property type="entry name" value="WD40"/>
    <property type="match status" value="6"/>
</dbReference>
<organism evidence="7 8">
    <name type="scientific">Caenorhabditis auriculariae</name>
    <dbReference type="NCBI Taxonomy" id="2777116"/>
    <lineage>
        <taxon>Eukaryota</taxon>
        <taxon>Metazoa</taxon>
        <taxon>Ecdysozoa</taxon>
        <taxon>Nematoda</taxon>
        <taxon>Chromadorea</taxon>
        <taxon>Rhabditida</taxon>
        <taxon>Rhabditina</taxon>
        <taxon>Rhabditomorpha</taxon>
        <taxon>Rhabditoidea</taxon>
        <taxon>Rhabditidae</taxon>
        <taxon>Peloderinae</taxon>
        <taxon>Caenorhabditis</taxon>
    </lineage>
</organism>
<evidence type="ECO:0000256" key="6">
    <source>
        <dbReference type="PROSITE-ProRule" id="PRU00221"/>
    </source>
</evidence>
<evidence type="ECO:0000256" key="3">
    <source>
        <dbReference type="ARBA" id="ARBA00030906"/>
    </source>
</evidence>
<keyword evidence="1 6" id="KW-0853">WD repeat</keyword>
<dbReference type="PROSITE" id="PS50294">
    <property type="entry name" value="WD_REPEATS_REGION"/>
    <property type="match status" value="2"/>
</dbReference>
<evidence type="ECO:0000256" key="5">
    <source>
        <dbReference type="ARBA" id="ARBA00071980"/>
    </source>
</evidence>
<dbReference type="GO" id="GO:0043161">
    <property type="term" value="P:proteasome-mediated ubiquitin-dependent protein catabolic process"/>
    <property type="evidence" value="ECO:0007669"/>
    <property type="project" value="TreeGrafter"/>
</dbReference>
<dbReference type="Proteomes" id="UP000835052">
    <property type="component" value="Unassembled WGS sequence"/>
</dbReference>
<evidence type="ECO:0000313" key="8">
    <source>
        <dbReference type="Proteomes" id="UP000835052"/>
    </source>
</evidence>
<evidence type="ECO:0000256" key="1">
    <source>
        <dbReference type="ARBA" id="ARBA00022574"/>
    </source>
</evidence>
<dbReference type="SUPFAM" id="SSF50978">
    <property type="entry name" value="WD40 repeat-like"/>
    <property type="match status" value="1"/>
</dbReference>
<dbReference type="InterPro" id="IPR051859">
    <property type="entry name" value="DCAF"/>
</dbReference>
<feature type="repeat" description="WD" evidence="6">
    <location>
        <begin position="354"/>
        <end position="387"/>
    </location>
</feature>
<evidence type="ECO:0000256" key="4">
    <source>
        <dbReference type="ARBA" id="ARBA00061298"/>
    </source>
</evidence>
<proteinExistence type="inferred from homology"/>
<gene>
    <name evidence="7" type="ORF">CAUJ_LOCUS2037</name>
</gene>
<dbReference type="AlphaFoldDB" id="A0A8S1GTD8"/>
<feature type="repeat" description="WD" evidence="6">
    <location>
        <begin position="527"/>
        <end position="568"/>
    </location>
</feature>
<sequence>MGNWLSSVFFNFDSFLFAVTGVSFDRRLYLRAYQLSYNRNYYDPSGLLTAAAQIAATERMSKRKPSASQPGTSGMSAYNDDTDMEAEMKSDVSDWDNDDFTTSSSDDDCPIMTKEQEEQMFERERQLAFRGRLTVGDPESFDQMKSDIESRCGGCRPSTSVALICLSREIGSRAGKLTTNKKQPLSSGAQVAVNNSFFPNSRKVVQKIQSKTFCCQYVKDGRELVVASQDEKIRFFKKDAPYEKRSNRYVLQKEFQVQACGWSILDVALDREGSSLIYGAWVDAVFYGRFTEPSAENPPGVTWHTMRIPDEYEHHMAVFSVKFSHAGDEVLCGASDHSLHVFDVQTKERVVNITNAHEDDVNSVCFGDESSHLVFSAGDDGLIKVWDRRALREGDHHPVGVFAGHRDGVTYIDPRGDNRYVISNCKDQTIKLWDLRRFSDKTGIDATKKCVQSQQWDYRWQPAPPGLCQPIHGDTSVLTLRGHSVLHTQVRAKFSPEHTGKRYIYTGCARGEVVVYDLLSGTVTNRLKGNVAVTRDVDWNPQENEIASCSWDGTTSVWQWDERKSHVTSPDSDNEDSCDEFYNDVVEVRKAPPKKKKKRASTSAITSTRRLRSAVANTFDDFDDDDFSD</sequence>
<dbReference type="Pfam" id="PF00400">
    <property type="entry name" value="WD40"/>
    <property type="match status" value="4"/>
</dbReference>
<feature type="repeat" description="WD" evidence="6">
    <location>
        <begin position="402"/>
        <end position="436"/>
    </location>
</feature>
<dbReference type="EMBL" id="CAJGYM010000004">
    <property type="protein sequence ID" value="CAD6186118.1"/>
    <property type="molecule type" value="Genomic_DNA"/>
</dbReference>
<name>A0A8S1GTD8_9PELO</name>
<dbReference type="OrthoDB" id="63070at2759"/>
<comment type="similarity">
    <text evidence="4">Belongs to the WD repeat LEC14B family.</text>
</comment>
<comment type="caution">
    <text evidence="7">The sequence shown here is derived from an EMBL/GenBank/DDBJ whole genome shotgun (WGS) entry which is preliminary data.</text>
</comment>
<dbReference type="Gene3D" id="2.130.10.10">
    <property type="entry name" value="YVTN repeat-like/Quinoprotein amine dehydrogenase"/>
    <property type="match status" value="2"/>
</dbReference>
<dbReference type="PROSITE" id="PS50082">
    <property type="entry name" value="WD_REPEATS_2"/>
    <property type="match status" value="4"/>
</dbReference>